<dbReference type="AlphaFoldDB" id="A0A8F5BS50"/>
<dbReference type="Proteomes" id="UP000693941">
    <property type="component" value="Plasmid pBEU9E1"/>
</dbReference>
<dbReference type="EMBL" id="CP077715">
    <property type="protein sequence ID" value="QXJ30427.1"/>
    <property type="molecule type" value="Genomic_DNA"/>
</dbReference>
<dbReference type="EMBL" id="CP077714">
    <property type="protein sequence ID" value="QXJ30325.1"/>
    <property type="molecule type" value="Genomic_DNA"/>
</dbReference>
<evidence type="ECO:0000313" key="3">
    <source>
        <dbReference type="Proteomes" id="UP000693941"/>
    </source>
</evidence>
<proteinExistence type="predicted"/>
<accession>A0A8F5BS50</accession>
<name>A0A8F5BS50_9CREN</name>
<dbReference type="Proteomes" id="UP000693941">
    <property type="component" value="Chromosome"/>
</dbReference>
<evidence type="ECO:0000313" key="2">
    <source>
        <dbReference type="EMBL" id="QXJ30427.1"/>
    </source>
</evidence>
<organism evidence="1 3">
    <name type="scientific">Saccharolobus shibatae</name>
    <dbReference type="NCBI Taxonomy" id="2286"/>
    <lineage>
        <taxon>Archaea</taxon>
        <taxon>Thermoproteota</taxon>
        <taxon>Thermoprotei</taxon>
        <taxon>Sulfolobales</taxon>
        <taxon>Sulfolobaceae</taxon>
        <taxon>Saccharolobus</taxon>
    </lineage>
</organism>
<keyword evidence="1" id="KW-0614">Plasmid</keyword>
<reference evidence="1" key="1">
    <citation type="journal article" date="2021" name="Environ. Microbiol.">
        <title>New insights into the diversity and evolution of the archaeal mobilome from three complete genomes of Saccharolobus shibatae.</title>
        <authorList>
            <person name="Medvedeva S."/>
            <person name="Brandt D."/>
            <person name="Cvirkaite-Krupovic V."/>
            <person name="Liu Y."/>
            <person name="Severinov K."/>
            <person name="Ishino S."/>
            <person name="Ishino Y."/>
            <person name="Prangishvili D."/>
            <person name="Kalinowski J."/>
            <person name="Krupovic M."/>
        </authorList>
    </citation>
    <scope>NUCLEOTIDE SEQUENCE</scope>
    <source>
        <strain evidence="2">BEU9</strain>
        <plasmid evidence="1">pBEU9E1</plasmid>
    </source>
</reference>
<protein>
    <submittedName>
        <fullName evidence="1">Uncharacterized protein</fullName>
    </submittedName>
</protein>
<geneLocation type="plasmid" evidence="1 3">
    <name>pBEU9E1</name>
</geneLocation>
<evidence type="ECO:0000313" key="1">
    <source>
        <dbReference type="EMBL" id="QXJ30325.1"/>
    </source>
</evidence>
<sequence length="43" mass="4956">MFNENILCNSYKHYADTHHLLHSSSTRILNKESVNSPVNGVRK</sequence>
<gene>
    <name evidence="2" type="ORF">J5U21_00067</name>
    <name evidence="1" type="ORF">J5U21_p0067</name>
</gene>